<proteinExistence type="predicted"/>
<dbReference type="EMBL" id="FQ312005">
    <property type="protein sequence ID" value="CBW28157.1"/>
    <property type="molecule type" value="Genomic_DNA"/>
</dbReference>
<dbReference type="HOGENOM" id="CLU_1033129_0_0_7"/>
<dbReference type="eggNOG" id="ENOG50339XT">
    <property type="taxonomic scope" value="Bacteria"/>
</dbReference>
<name>E1X187_HALMS</name>
<protein>
    <submittedName>
        <fullName evidence="1">Uncharacterized protein</fullName>
    </submittedName>
</protein>
<dbReference type="PATRIC" id="fig|862908.3.peg.3267"/>
<keyword evidence="2" id="KW-1185">Reference proteome</keyword>
<dbReference type="OrthoDB" id="5298653at2"/>
<dbReference type="STRING" id="862908.BMS_3414"/>
<sequence length="234" mass="27321">MTEEKKAPEEEKKKPESVLNAYRDRLKSLKQARQYYSTGEIPKAVEKYSLYLNTLASYFGVSEERLSPNFFDNEKEISELLLISQVYWDLAKAYDRSPNLHRESIRCLDQFVKFTNGFKYQHINAQMLRKFIKRKQAHNLKAFQNAYTKIQVDSKGCFIASYSYGPNHQVTNDLREFKKILLELPLGFKFVELYYRLSPHIVSLFEGSGSIGKLINYIALRPLLLLISLIGKKK</sequence>
<dbReference type="RefSeq" id="WP_014245926.1">
    <property type="nucleotide sequence ID" value="NC_016620.1"/>
</dbReference>
<dbReference type="AlphaFoldDB" id="E1X187"/>
<gene>
    <name evidence="1" type="ordered locus">BMS_3414</name>
</gene>
<dbReference type="KEGG" id="bmx:BMS_3414"/>
<evidence type="ECO:0000313" key="1">
    <source>
        <dbReference type="EMBL" id="CBW28157.1"/>
    </source>
</evidence>
<accession>E1X187</accession>
<evidence type="ECO:0000313" key="2">
    <source>
        <dbReference type="Proteomes" id="UP000008963"/>
    </source>
</evidence>
<organism evidence="1 2">
    <name type="scientific">Halobacteriovorax marinus (strain ATCC BAA-682 / DSM 15412 / SJ)</name>
    <name type="common">Bacteriovorax marinus</name>
    <dbReference type="NCBI Taxonomy" id="862908"/>
    <lineage>
        <taxon>Bacteria</taxon>
        <taxon>Pseudomonadati</taxon>
        <taxon>Bdellovibrionota</taxon>
        <taxon>Bacteriovoracia</taxon>
        <taxon>Bacteriovoracales</taxon>
        <taxon>Halobacteriovoraceae</taxon>
        <taxon>Halobacteriovorax</taxon>
    </lineage>
</organism>
<dbReference type="Proteomes" id="UP000008963">
    <property type="component" value="Chromosome"/>
</dbReference>
<reference evidence="2" key="1">
    <citation type="journal article" date="2013" name="ISME J.">
        <title>A small predatory core genome in the divergent marine Bacteriovorax marinus SJ and the terrestrial Bdellovibrio bacteriovorus.</title>
        <authorList>
            <person name="Crossman L.C."/>
            <person name="Chen H."/>
            <person name="Cerdeno-Tarraga A.M."/>
            <person name="Brooks K."/>
            <person name="Quail M.A."/>
            <person name="Pineiro S.A."/>
            <person name="Hobley L."/>
            <person name="Sockett R.E."/>
            <person name="Bentley S.D."/>
            <person name="Parkhill J."/>
            <person name="Williams H.N."/>
            <person name="Stine O.C."/>
        </authorList>
    </citation>
    <scope>NUCLEOTIDE SEQUENCE [LARGE SCALE GENOMIC DNA]</scope>
    <source>
        <strain evidence="2">ATCC BAA-682 / DSM 15412 / SJ</strain>
    </source>
</reference>